<dbReference type="CDD" id="cd00158">
    <property type="entry name" value="RHOD"/>
    <property type="match status" value="1"/>
</dbReference>
<dbReference type="AlphaFoldDB" id="A0A4R6J2P6"/>
<evidence type="ECO:0000259" key="1">
    <source>
        <dbReference type="PROSITE" id="PS50206"/>
    </source>
</evidence>
<dbReference type="Pfam" id="PF00581">
    <property type="entry name" value="Rhodanese"/>
    <property type="match status" value="1"/>
</dbReference>
<dbReference type="EMBL" id="SNWP01000010">
    <property type="protein sequence ID" value="TDO29197.1"/>
    <property type="molecule type" value="Genomic_DNA"/>
</dbReference>
<dbReference type="InterPro" id="IPR050229">
    <property type="entry name" value="GlpE_sulfurtransferase"/>
</dbReference>
<keyword evidence="2" id="KW-0808">Transferase</keyword>
<comment type="caution">
    <text evidence="2">The sequence shown here is derived from an EMBL/GenBank/DDBJ whole genome shotgun (WGS) entry which is preliminary data.</text>
</comment>
<organism evidence="2 3">
    <name type="scientific">Sediminibacterium goheungense</name>
    <dbReference type="NCBI Taxonomy" id="1086393"/>
    <lineage>
        <taxon>Bacteria</taxon>
        <taxon>Pseudomonadati</taxon>
        <taxon>Bacteroidota</taxon>
        <taxon>Chitinophagia</taxon>
        <taxon>Chitinophagales</taxon>
        <taxon>Chitinophagaceae</taxon>
        <taxon>Sediminibacterium</taxon>
    </lineage>
</organism>
<dbReference type="InterPro" id="IPR001763">
    <property type="entry name" value="Rhodanese-like_dom"/>
</dbReference>
<evidence type="ECO:0000313" key="3">
    <source>
        <dbReference type="Proteomes" id="UP000295741"/>
    </source>
</evidence>
<dbReference type="InterPro" id="IPR036873">
    <property type="entry name" value="Rhodanese-like_dom_sf"/>
</dbReference>
<keyword evidence="3" id="KW-1185">Reference proteome</keyword>
<dbReference type="OrthoDB" id="9808735at2"/>
<dbReference type="PROSITE" id="PS50206">
    <property type="entry name" value="RHODANESE_3"/>
    <property type="match status" value="1"/>
</dbReference>
<gene>
    <name evidence="2" type="ORF">BC659_1280</name>
</gene>
<dbReference type="PANTHER" id="PTHR43031">
    <property type="entry name" value="FAD-DEPENDENT OXIDOREDUCTASE"/>
    <property type="match status" value="1"/>
</dbReference>
<reference evidence="2 3" key="1">
    <citation type="submission" date="2019-03" db="EMBL/GenBank/DDBJ databases">
        <title>Genomic Encyclopedia of Archaeal and Bacterial Type Strains, Phase II (KMG-II): from individual species to whole genera.</title>
        <authorList>
            <person name="Goeker M."/>
        </authorList>
    </citation>
    <scope>NUCLEOTIDE SEQUENCE [LARGE SCALE GENOMIC DNA]</scope>
    <source>
        <strain evidence="2 3">DSM 28323</strain>
    </source>
</reference>
<dbReference type="SUPFAM" id="SSF52821">
    <property type="entry name" value="Rhodanese/Cell cycle control phosphatase"/>
    <property type="match status" value="1"/>
</dbReference>
<dbReference type="GO" id="GO:0016740">
    <property type="term" value="F:transferase activity"/>
    <property type="evidence" value="ECO:0007669"/>
    <property type="project" value="UniProtKB-KW"/>
</dbReference>
<name>A0A4R6J2P6_9BACT</name>
<dbReference type="RefSeq" id="WP_133473800.1">
    <property type="nucleotide sequence ID" value="NZ_SNWP01000010.1"/>
</dbReference>
<protein>
    <submittedName>
        <fullName evidence="2">Rhodanese-related sulfurtransferase</fullName>
    </submittedName>
</protein>
<evidence type="ECO:0000313" key="2">
    <source>
        <dbReference type="EMBL" id="TDO29197.1"/>
    </source>
</evidence>
<dbReference type="SMART" id="SM00450">
    <property type="entry name" value="RHOD"/>
    <property type="match status" value="1"/>
</dbReference>
<proteinExistence type="predicted"/>
<feature type="domain" description="Rhodanese" evidence="1">
    <location>
        <begin position="19"/>
        <end position="103"/>
    </location>
</feature>
<sequence>MLSFLKKLFPAPVDYNAVMARGGIIIDVRTSSEFSGGHIKGSRNLPLDQIKKEIPVLKKMNTPIITVCRSGNRSGMAKSLLAASGMEVYNGGAWNSLANKLNKS</sequence>
<dbReference type="Gene3D" id="3.40.250.10">
    <property type="entry name" value="Rhodanese-like domain"/>
    <property type="match status" value="1"/>
</dbReference>
<dbReference type="PANTHER" id="PTHR43031:SF7">
    <property type="entry name" value="NITRIC OXIDE REDUCTASE FLRD-NAD(+) REDUCTASE"/>
    <property type="match status" value="1"/>
</dbReference>
<accession>A0A4R6J2P6</accession>
<dbReference type="Proteomes" id="UP000295741">
    <property type="component" value="Unassembled WGS sequence"/>
</dbReference>